<dbReference type="Proteomes" id="UP000307201">
    <property type="component" value="Unassembled WGS sequence"/>
</dbReference>
<proteinExistence type="predicted"/>
<dbReference type="InterPro" id="IPR019454">
    <property type="entry name" value="Lipoprot_YkyA-like"/>
</dbReference>
<dbReference type="EMBL" id="VBTE01000006">
    <property type="protein sequence ID" value="TLQ08674.1"/>
    <property type="molecule type" value="Genomic_DNA"/>
</dbReference>
<sequence length="228" mass="25694">MNKIVLFYLKEIFEMIKKKYVLASLGLSTFLLASCDGENIKEMQSSVSEIDQIHDDIITEINALTDEEAELQTSFDETLKSDEELSTFADGSAPVFENIESRREHLESIKSLDKQFEEQEETLASYEGESLSGEELDGLNSIIDEFSSQLQEFTKEYDASLTSQKDYFTSIAGEKATYDTFSEGISTVNEQQSAMQEDLVTLDETLVSLDTQITEAQEMIETALTENE</sequence>
<comment type="caution">
    <text evidence="2">The sequence shown here is derived from an EMBL/GenBank/DDBJ whole genome shotgun (WGS) entry which is preliminary data.</text>
</comment>
<dbReference type="AlphaFoldDB" id="A0A5R9C6E6"/>
<dbReference type="STRING" id="191770.SAMN04488013_10389"/>
<evidence type="ECO:0000313" key="2">
    <source>
        <dbReference type="EMBL" id="TLQ08674.1"/>
    </source>
</evidence>
<dbReference type="Gene3D" id="1.20.120.570">
    <property type="entry name" value="YkyA-like"/>
    <property type="match status" value="1"/>
</dbReference>
<dbReference type="PROSITE" id="PS51257">
    <property type="entry name" value="PROKAR_LIPOPROTEIN"/>
    <property type="match status" value="1"/>
</dbReference>
<protein>
    <recommendedName>
        <fullName evidence="4">Cell-wall binding lipoprotein</fullName>
    </recommendedName>
</protein>
<dbReference type="InterPro" id="IPR036785">
    <property type="entry name" value="YkyA-like_sf"/>
</dbReference>
<reference evidence="2 3" key="1">
    <citation type="submission" date="2019-05" db="EMBL/GenBank/DDBJ databases">
        <title>The metagenome of a microbial culture collection derived from dairy environment covers the genomic content of the human microbiome.</title>
        <authorList>
            <person name="Roder T."/>
            <person name="Wuthrich D."/>
            <person name="Sattari Z."/>
            <person name="Von Ah U."/>
            <person name="Bar C."/>
            <person name="Ronchi F."/>
            <person name="Macpherson A.J."/>
            <person name="Ganal-Vonarburg S.C."/>
            <person name="Bruggmann R."/>
            <person name="Vergeres G."/>
        </authorList>
    </citation>
    <scope>NUCLEOTIDE SEQUENCE [LARGE SCALE GENOMIC DNA]</scope>
    <source>
        <strain evidence="2 3">FAM 24235</strain>
    </source>
</reference>
<organism evidence="2 3">
    <name type="scientific">Marinilactibacillus psychrotolerans</name>
    <dbReference type="NCBI Taxonomy" id="191770"/>
    <lineage>
        <taxon>Bacteria</taxon>
        <taxon>Bacillati</taxon>
        <taxon>Bacillota</taxon>
        <taxon>Bacilli</taxon>
        <taxon>Lactobacillales</taxon>
        <taxon>Carnobacteriaceae</taxon>
        <taxon>Marinilactibacillus</taxon>
    </lineage>
</organism>
<accession>A0A5R9C6E6</accession>
<evidence type="ECO:0008006" key="4">
    <source>
        <dbReference type="Google" id="ProtNLM"/>
    </source>
</evidence>
<dbReference type="OrthoDB" id="2156400at2"/>
<feature type="coiled-coil region" evidence="1">
    <location>
        <begin position="102"/>
        <end position="156"/>
    </location>
</feature>
<gene>
    <name evidence="2" type="ORF">FEZ48_03245</name>
</gene>
<dbReference type="SUPFAM" id="SSF140423">
    <property type="entry name" value="MW0975(SA0943)-like"/>
    <property type="match status" value="1"/>
</dbReference>
<dbReference type="Pfam" id="PF10368">
    <property type="entry name" value="YkyA"/>
    <property type="match status" value="1"/>
</dbReference>
<evidence type="ECO:0000313" key="3">
    <source>
        <dbReference type="Proteomes" id="UP000307201"/>
    </source>
</evidence>
<name>A0A5R9C6E6_9LACT</name>
<keyword evidence="1" id="KW-0175">Coiled coil</keyword>
<evidence type="ECO:0000256" key="1">
    <source>
        <dbReference type="SAM" id="Coils"/>
    </source>
</evidence>